<evidence type="ECO:0000313" key="1">
    <source>
        <dbReference type="EMBL" id="ABY22029.1"/>
    </source>
</evidence>
<dbReference type="Pfam" id="PF13714">
    <property type="entry name" value="PEP_mutase"/>
    <property type="match status" value="1"/>
</dbReference>
<dbReference type="PANTHER" id="PTHR42905">
    <property type="entry name" value="PHOSPHOENOLPYRUVATE CARBOXYLASE"/>
    <property type="match status" value="1"/>
</dbReference>
<dbReference type="Proteomes" id="UP000002007">
    <property type="component" value="Chromosome"/>
</dbReference>
<gene>
    <name evidence="1" type="ordered locus">RSal33209_0273</name>
</gene>
<name>A9WM41_RENSM</name>
<dbReference type="KEGG" id="rsa:RSal33209_0273"/>
<proteinExistence type="predicted"/>
<keyword evidence="2" id="KW-1185">Reference proteome</keyword>
<dbReference type="InterPro" id="IPR039556">
    <property type="entry name" value="ICL/PEPM"/>
</dbReference>
<dbReference type="Gene3D" id="3.20.20.60">
    <property type="entry name" value="Phosphoenolpyruvate-binding domains"/>
    <property type="match status" value="1"/>
</dbReference>
<dbReference type="EMBL" id="CP000910">
    <property type="protein sequence ID" value="ABY22029.1"/>
    <property type="molecule type" value="Genomic_DNA"/>
</dbReference>
<dbReference type="InterPro" id="IPR040442">
    <property type="entry name" value="Pyrv_kinase-like_dom_sf"/>
</dbReference>
<dbReference type="PANTHER" id="PTHR42905:SF16">
    <property type="entry name" value="CARBOXYPHOSPHONOENOLPYRUVATE PHOSPHONOMUTASE-LIKE PROTEIN (AFU_ORTHOLOGUE AFUA_5G07230)"/>
    <property type="match status" value="1"/>
</dbReference>
<dbReference type="AlphaFoldDB" id="A9WM41"/>
<dbReference type="InterPro" id="IPR015813">
    <property type="entry name" value="Pyrv/PenolPyrv_kinase-like_dom"/>
</dbReference>
<dbReference type="SUPFAM" id="SSF51621">
    <property type="entry name" value="Phosphoenolpyruvate/pyruvate domain"/>
    <property type="match status" value="1"/>
</dbReference>
<dbReference type="HOGENOM" id="CLU_027389_2_3_11"/>
<dbReference type="GO" id="GO:0003824">
    <property type="term" value="F:catalytic activity"/>
    <property type="evidence" value="ECO:0007669"/>
    <property type="project" value="InterPro"/>
</dbReference>
<accession>A9WM41</accession>
<evidence type="ECO:0000313" key="2">
    <source>
        <dbReference type="Proteomes" id="UP000002007"/>
    </source>
</evidence>
<reference evidence="2" key="1">
    <citation type="journal article" date="2008" name="J. Bacteriol.">
        <title>Genome sequence of the fish pathogen Renibacterium salmoninarum suggests reductive evolution away from an environmental Arthrobacter ancestor.</title>
        <authorList>
            <person name="Wiens G.D."/>
            <person name="Rockey D.D."/>
            <person name="Wu Z."/>
            <person name="Chang J."/>
            <person name="Levy R."/>
            <person name="Crane S."/>
            <person name="Chen D.S."/>
            <person name="Capri G.R."/>
            <person name="Burnett J.R."/>
            <person name="Sudheesh P.S."/>
            <person name="Schipma M.J."/>
            <person name="Burd H."/>
            <person name="Bhattacharyya A."/>
            <person name="Rhodes L.D."/>
            <person name="Kaul R."/>
            <person name="Strom M.S."/>
        </authorList>
    </citation>
    <scope>NUCLEOTIDE SEQUENCE [LARGE SCALE GENOMIC DNA]</scope>
    <source>
        <strain evidence="2">ATCC 33209 / DSM 20767 / JCM 11484 / NBRC 15589 / NCIMB 2235</strain>
    </source>
</reference>
<protein>
    <submittedName>
        <fullName evidence="1">PEP phosphonomutase</fullName>
    </submittedName>
</protein>
<organism evidence="1 2">
    <name type="scientific">Renibacterium salmoninarum (strain ATCC 33209 / DSM 20767 / JCM 11484 / NBRC 15589 / NCIMB 2235)</name>
    <dbReference type="NCBI Taxonomy" id="288705"/>
    <lineage>
        <taxon>Bacteria</taxon>
        <taxon>Bacillati</taxon>
        <taxon>Actinomycetota</taxon>
        <taxon>Actinomycetes</taxon>
        <taxon>Micrococcales</taxon>
        <taxon>Micrococcaceae</taxon>
        <taxon>Renibacterium</taxon>
    </lineage>
</organism>
<dbReference type="CDD" id="cd00377">
    <property type="entry name" value="ICL_PEPM"/>
    <property type="match status" value="1"/>
</dbReference>
<dbReference type="RefSeq" id="WP_012243737.1">
    <property type="nucleotide sequence ID" value="NC_010168.1"/>
</dbReference>
<dbReference type="eggNOG" id="COG2513">
    <property type="taxonomic scope" value="Bacteria"/>
</dbReference>
<dbReference type="STRING" id="288705.RSal33209_0273"/>
<sequence length="266" mass="27629">MSQELTHAFRSLHDDLLILPNAWDAASTRLMVRAGAQAVATSSSAVSWSHGYPDGNNLPFELALATIARIVHTVDVPVSADIESGYTTEDDQLAQNVRAVIDAGAAGVNFEDSTQSGLLELAEAARRSGVVRAAAEASGVELFINARTDIFLTGNPPADGVEQVIARGQAFLDAGASGLFVPGLHDLTKLAEITAAIDAPVNVLAGPGAPSVAEFKAAGVRRVSVGNDIAGIAYATAENAAKRILETGEFDSLEGAAEYGQMQQLF</sequence>